<keyword evidence="8" id="KW-1185">Reference proteome</keyword>
<dbReference type="InterPro" id="IPR011057">
    <property type="entry name" value="Mss4-like_sf"/>
</dbReference>
<dbReference type="GO" id="GO:0046872">
    <property type="term" value="F:metal ion binding"/>
    <property type="evidence" value="ECO:0007669"/>
    <property type="project" value="UniProtKB-KW"/>
</dbReference>
<evidence type="ECO:0000259" key="6">
    <source>
        <dbReference type="PROSITE" id="PS51891"/>
    </source>
</evidence>
<evidence type="ECO:0000313" key="7">
    <source>
        <dbReference type="EMBL" id="NEU97196.1"/>
    </source>
</evidence>
<keyword evidence="2" id="KW-0479">Metal-binding</keyword>
<dbReference type="Pfam" id="PF04828">
    <property type="entry name" value="GFA"/>
    <property type="match status" value="1"/>
</dbReference>
<dbReference type="Proteomes" id="UP000468531">
    <property type="component" value="Unassembled WGS sequence"/>
</dbReference>
<evidence type="ECO:0000256" key="4">
    <source>
        <dbReference type="ARBA" id="ARBA00023239"/>
    </source>
</evidence>
<evidence type="ECO:0000256" key="2">
    <source>
        <dbReference type="ARBA" id="ARBA00022723"/>
    </source>
</evidence>
<name>A0A6P1BF94_9BRAD</name>
<keyword evidence="3" id="KW-0862">Zinc</keyword>
<dbReference type="AlphaFoldDB" id="A0A6P1BF94"/>
<comment type="similarity">
    <text evidence="1">Belongs to the Gfa family.</text>
</comment>
<dbReference type="GO" id="GO:0016846">
    <property type="term" value="F:carbon-sulfur lyase activity"/>
    <property type="evidence" value="ECO:0007669"/>
    <property type="project" value="InterPro"/>
</dbReference>
<organism evidence="7 8">
    <name type="scientific">Bradyrhizobium uaiense</name>
    <dbReference type="NCBI Taxonomy" id="2594946"/>
    <lineage>
        <taxon>Bacteria</taxon>
        <taxon>Pseudomonadati</taxon>
        <taxon>Pseudomonadota</taxon>
        <taxon>Alphaproteobacteria</taxon>
        <taxon>Hyphomicrobiales</taxon>
        <taxon>Nitrobacteraceae</taxon>
        <taxon>Bradyrhizobium</taxon>
    </lineage>
</organism>
<dbReference type="EMBL" id="VKHP01000052">
    <property type="protein sequence ID" value="NEU97196.1"/>
    <property type="molecule type" value="Genomic_DNA"/>
</dbReference>
<dbReference type="PANTHER" id="PTHR33337:SF40">
    <property type="entry name" value="CENP-V_GFA DOMAIN-CONTAINING PROTEIN-RELATED"/>
    <property type="match status" value="1"/>
</dbReference>
<evidence type="ECO:0000256" key="1">
    <source>
        <dbReference type="ARBA" id="ARBA00005495"/>
    </source>
</evidence>
<proteinExistence type="inferred from homology"/>
<dbReference type="Gene3D" id="3.90.1590.10">
    <property type="entry name" value="glutathione-dependent formaldehyde- activating enzyme (gfa)"/>
    <property type="match status" value="1"/>
</dbReference>
<feature type="domain" description="CENP-V/GFA" evidence="6">
    <location>
        <begin position="32"/>
        <end position="146"/>
    </location>
</feature>
<evidence type="ECO:0000313" key="8">
    <source>
        <dbReference type="Proteomes" id="UP000468531"/>
    </source>
</evidence>
<protein>
    <submittedName>
        <fullName evidence="7">GFA family protein</fullName>
    </submittedName>
</protein>
<reference evidence="7 8" key="1">
    <citation type="journal article" date="2020" name="Arch. Microbiol.">
        <title>Bradyrhizobium uaiense sp. nov., a new highly efficient cowpea symbiont.</title>
        <authorList>
            <person name="Cabral Michel D."/>
            <person name="Azarias Guimaraes A."/>
            <person name="Martins da Costa E."/>
            <person name="Soares de Carvalho T."/>
            <person name="Balsanelli E."/>
            <person name="Willems A."/>
            <person name="Maltempi de Souza E."/>
            <person name="de Souza Moreira F.M."/>
        </authorList>
    </citation>
    <scope>NUCLEOTIDE SEQUENCE [LARGE SCALE GENOMIC DNA]</scope>
    <source>
        <strain evidence="7 8">UFLA 03-164</strain>
    </source>
</reference>
<feature type="compositionally biased region" description="Basic and acidic residues" evidence="5">
    <location>
        <begin position="1"/>
        <end position="11"/>
    </location>
</feature>
<dbReference type="SUPFAM" id="SSF51316">
    <property type="entry name" value="Mss4-like"/>
    <property type="match status" value="1"/>
</dbReference>
<dbReference type="RefSeq" id="WP_163154401.1">
    <property type="nucleotide sequence ID" value="NZ_VKHP01000052.1"/>
</dbReference>
<dbReference type="PROSITE" id="PS51891">
    <property type="entry name" value="CENP_V_GFA"/>
    <property type="match status" value="1"/>
</dbReference>
<evidence type="ECO:0000256" key="3">
    <source>
        <dbReference type="ARBA" id="ARBA00022833"/>
    </source>
</evidence>
<comment type="caution">
    <text evidence="7">The sequence shown here is derived from an EMBL/GenBank/DDBJ whole genome shotgun (WGS) entry which is preliminary data.</text>
</comment>
<sequence length="164" mass="17973">MAGDKIPREEQVVTASENSNANSHASSKHRILTGECFCRDVRYEVADAFGYALNCHCSNCRRTTGSAFKPFAGIVREEFTVTSGAEGLLVYGDDTTHDAHCGRCGSLLYSRLRNGAYVHVTMGTLRDAPTIRPTAHIFVGSKAPWHEILDDLPQCQEHVTQSGE</sequence>
<feature type="compositionally biased region" description="Low complexity" evidence="5">
    <location>
        <begin position="15"/>
        <end position="25"/>
    </location>
</feature>
<feature type="region of interest" description="Disordered" evidence="5">
    <location>
        <begin position="1"/>
        <end position="26"/>
    </location>
</feature>
<evidence type="ECO:0000256" key="5">
    <source>
        <dbReference type="SAM" id="MobiDB-lite"/>
    </source>
</evidence>
<dbReference type="InterPro" id="IPR006913">
    <property type="entry name" value="CENP-V/GFA"/>
</dbReference>
<accession>A0A6P1BF94</accession>
<keyword evidence="4" id="KW-0456">Lyase</keyword>
<gene>
    <name evidence="7" type="ORF">FNJ47_15465</name>
</gene>
<dbReference type="PANTHER" id="PTHR33337">
    <property type="entry name" value="GFA DOMAIN-CONTAINING PROTEIN"/>
    <property type="match status" value="1"/>
</dbReference>